<comment type="caution">
    <text evidence="3">The sequence shown here is derived from an EMBL/GenBank/DDBJ whole genome shotgun (WGS) entry which is preliminary data.</text>
</comment>
<dbReference type="Proteomes" id="UP000309992">
    <property type="component" value="Unassembled WGS sequence"/>
</dbReference>
<sequence length="157" mass="17817">MSRQHWAEVFAAEATDSPDGSVTEHVRRYLATDGADGYLEGGATNLVLTTVGRTSGTLRRTGLFFGSDGDRYVLVASGSRPTETHPQWYRNLLVHPEVHIQVRGERLVARAHTAEGAERERLWRLMCELAPVYRTYYQPRTRRVIPVVVLDPLWRLT</sequence>
<dbReference type="Pfam" id="PF04075">
    <property type="entry name" value="F420H2_quin_red"/>
    <property type="match status" value="1"/>
</dbReference>
<comment type="catalytic activity">
    <reaction evidence="2">
        <text>oxidized coenzyme F420-(gamma-L-Glu)(n) + a quinol + H(+) = reduced coenzyme F420-(gamma-L-Glu)(n) + a quinone</text>
        <dbReference type="Rhea" id="RHEA:39663"/>
        <dbReference type="Rhea" id="RHEA-COMP:12939"/>
        <dbReference type="Rhea" id="RHEA-COMP:14378"/>
        <dbReference type="ChEBI" id="CHEBI:15378"/>
        <dbReference type="ChEBI" id="CHEBI:24646"/>
        <dbReference type="ChEBI" id="CHEBI:132124"/>
        <dbReference type="ChEBI" id="CHEBI:133980"/>
        <dbReference type="ChEBI" id="CHEBI:139511"/>
    </reaction>
</comment>
<evidence type="ECO:0000256" key="1">
    <source>
        <dbReference type="ARBA" id="ARBA00008710"/>
    </source>
</evidence>
<evidence type="ECO:0000256" key="2">
    <source>
        <dbReference type="ARBA" id="ARBA00049106"/>
    </source>
</evidence>
<proteinExistence type="inferred from homology"/>
<evidence type="ECO:0000313" key="3">
    <source>
        <dbReference type="EMBL" id="TKG69669.1"/>
    </source>
</evidence>
<gene>
    <name evidence="3" type="ORF">FCN18_19460</name>
</gene>
<dbReference type="InterPro" id="IPR004378">
    <property type="entry name" value="F420H2_quin_Rdtase"/>
</dbReference>
<dbReference type="PANTHER" id="PTHR39428">
    <property type="entry name" value="F420H(2)-DEPENDENT QUINONE REDUCTASE RV1261C"/>
    <property type="match status" value="1"/>
</dbReference>
<evidence type="ECO:0000313" key="4">
    <source>
        <dbReference type="Proteomes" id="UP000309992"/>
    </source>
</evidence>
<dbReference type="SUPFAM" id="SSF50475">
    <property type="entry name" value="FMN-binding split barrel"/>
    <property type="match status" value="1"/>
</dbReference>
<dbReference type="InterPro" id="IPR012349">
    <property type="entry name" value="Split_barrel_FMN-bd"/>
</dbReference>
<reference evidence="3 4" key="1">
    <citation type="journal article" date="2015" name="Antonie Van Leeuwenhoek">
        <title>Prauserella endophytica sp. nov., an endophytic actinobacterium isolated from Tamarix taklamakanensis.</title>
        <authorList>
            <person name="Liu J.M."/>
            <person name="Habden X."/>
            <person name="Guo L."/>
            <person name="Tuo L."/>
            <person name="Jiang Z.K."/>
            <person name="Liu S.W."/>
            <person name="Liu X.F."/>
            <person name="Chen L."/>
            <person name="Li R.F."/>
            <person name="Zhang Y.Q."/>
            <person name="Sun C.H."/>
        </authorList>
    </citation>
    <scope>NUCLEOTIDE SEQUENCE [LARGE SCALE GENOMIC DNA]</scope>
    <source>
        <strain evidence="3 4">CGMCC 4.7182</strain>
    </source>
</reference>
<accession>A0ABY2S4W1</accession>
<dbReference type="Gene3D" id="2.30.110.10">
    <property type="entry name" value="Electron Transport, Fmn-binding Protein, Chain A"/>
    <property type="match status" value="1"/>
</dbReference>
<organism evidence="3 4">
    <name type="scientific">Prauserella endophytica</name>
    <dbReference type="NCBI Taxonomy" id="1592324"/>
    <lineage>
        <taxon>Bacteria</taxon>
        <taxon>Bacillati</taxon>
        <taxon>Actinomycetota</taxon>
        <taxon>Actinomycetes</taxon>
        <taxon>Pseudonocardiales</taxon>
        <taxon>Pseudonocardiaceae</taxon>
        <taxon>Prauserella</taxon>
        <taxon>Prauserella coralliicola group</taxon>
    </lineage>
</organism>
<comment type="similarity">
    <text evidence="1">Belongs to the F420H(2)-dependent quinone reductase family.</text>
</comment>
<dbReference type="EMBL" id="SWMS01000010">
    <property type="protein sequence ID" value="TKG69669.1"/>
    <property type="molecule type" value="Genomic_DNA"/>
</dbReference>
<protein>
    <submittedName>
        <fullName evidence="3">Nitroreductase family deazaflavin-dependent oxidoreductase</fullName>
    </submittedName>
</protein>
<dbReference type="RefSeq" id="WP_112268414.1">
    <property type="nucleotide sequence ID" value="NZ_SWMS01000010.1"/>
</dbReference>
<keyword evidence="4" id="KW-1185">Reference proteome</keyword>
<name>A0ABY2S4W1_9PSEU</name>
<dbReference type="PANTHER" id="PTHR39428:SF1">
    <property type="entry name" value="F420H(2)-DEPENDENT QUINONE REDUCTASE RV1261C"/>
    <property type="match status" value="1"/>
</dbReference>
<dbReference type="NCBIfam" id="TIGR00026">
    <property type="entry name" value="hi_GC_TIGR00026"/>
    <property type="match status" value="1"/>
</dbReference>